<dbReference type="NCBIfam" id="TIGR02195">
    <property type="entry name" value="heptsyl_trn_II"/>
    <property type="match status" value="1"/>
</dbReference>
<gene>
    <name evidence="6" type="ORF">KL86SPO_70468</name>
</gene>
<dbReference type="GO" id="GO:0009244">
    <property type="term" value="P:lipopolysaccharide core region biosynthetic process"/>
    <property type="evidence" value="ECO:0007669"/>
    <property type="project" value="TreeGrafter"/>
</dbReference>
<evidence type="ECO:0000313" key="6">
    <source>
        <dbReference type="EMBL" id="SCM83610.1"/>
    </source>
</evidence>
<dbReference type="Pfam" id="PF01075">
    <property type="entry name" value="Glyco_transf_9"/>
    <property type="match status" value="1"/>
</dbReference>
<dbReference type="RefSeq" id="WP_288185984.1">
    <property type="nucleotide sequence ID" value="NZ_LT608335.1"/>
</dbReference>
<evidence type="ECO:0000256" key="3">
    <source>
        <dbReference type="ARBA" id="ARBA00043995"/>
    </source>
</evidence>
<name>A0A212M1K7_9FIRM</name>
<organism evidence="6">
    <name type="scientific">uncultured Sporomusa sp</name>
    <dbReference type="NCBI Taxonomy" id="307249"/>
    <lineage>
        <taxon>Bacteria</taxon>
        <taxon>Bacillati</taxon>
        <taxon>Bacillota</taxon>
        <taxon>Negativicutes</taxon>
        <taxon>Selenomonadales</taxon>
        <taxon>Sporomusaceae</taxon>
        <taxon>Sporomusa</taxon>
        <taxon>environmental samples</taxon>
    </lineage>
</organism>
<dbReference type="SUPFAM" id="SSF53756">
    <property type="entry name" value="UDP-Glycosyltransferase/glycogen phosphorylase"/>
    <property type="match status" value="1"/>
</dbReference>
<dbReference type="InterPro" id="IPR002201">
    <property type="entry name" value="Glyco_trans_9"/>
</dbReference>
<comment type="catalytic activity">
    <reaction evidence="5">
        <text>an L-alpha-D-Hep-(1-&gt;5)-[alpha-Kdo-(2-&gt;4)]-alpha-Kdo-(2-&gt;6)-lipid A + ADP-L-glycero-beta-D-manno-heptose = an L-alpha-D-Hep-(1-&gt;3)-L-alpha-D-Hep-(1-&gt;5)-[alpha-Kdo-(2-&gt;4)]-alpha-Kdo-(2-&gt;6)-lipid A + ADP + H(+)</text>
        <dbReference type="Rhea" id="RHEA:74071"/>
        <dbReference type="ChEBI" id="CHEBI:15378"/>
        <dbReference type="ChEBI" id="CHEBI:61506"/>
        <dbReference type="ChEBI" id="CHEBI:193068"/>
        <dbReference type="ChEBI" id="CHEBI:193069"/>
        <dbReference type="ChEBI" id="CHEBI:456216"/>
        <dbReference type="EC" id="2.4.99.24"/>
    </reaction>
</comment>
<evidence type="ECO:0000256" key="4">
    <source>
        <dbReference type="ARBA" id="ARBA00044042"/>
    </source>
</evidence>
<dbReference type="InterPro" id="IPR051199">
    <property type="entry name" value="LPS_LOS_Heptosyltrfase"/>
</dbReference>
<evidence type="ECO:0000256" key="5">
    <source>
        <dbReference type="ARBA" id="ARBA00047503"/>
    </source>
</evidence>
<reference evidence="6" key="1">
    <citation type="submission" date="2016-08" db="EMBL/GenBank/DDBJ databases">
        <authorList>
            <person name="Seilhamer J.J."/>
        </authorList>
    </citation>
    <scope>NUCLEOTIDE SEQUENCE</scope>
    <source>
        <strain evidence="6">86</strain>
    </source>
</reference>
<keyword evidence="2 6" id="KW-0808">Transferase</keyword>
<sequence length="341" mass="37518">MNYRNILIVKLSAIGDCIHALPVASALKACYPQARITWVVEKPAYDLLTNNPNIDEIIIFDKAQCKTLGGFFSYVPGFVNILRKHRFDLALDLQGLFKSAAITYLSGASQRLVYCNAREFSDKISKKICGPNSNGHVIDRYLDVVRAIGCHITEPEFTINITEKEVTLVQAIAKQAGLDIAHPYVVLIPGTNWPNKCWPPGHFAQLAEKLFEQHIVPVFVGTNADKTAMDEIIANMTIPPVDLTGKTTLKQLAYIFKNAKTVVAGDTGPMHLAAAVNTPVIALFGPTDPQRNGPYGKGHITLMTDHTCQGCWQRKCPEGKACLDRISANKVFEMITQIVGL</sequence>
<dbReference type="PANTHER" id="PTHR30160">
    <property type="entry name" value="TETRAACYLDISACCHARIDE 4'-KINASE-RELATED"/>
    <property type="match status" value="1"/>
</dbReference>
<dbReference type="EMBL" id="FMJE01000007">
    <property type="protein sequence ID" value="SCM83610.1"/>
    <property type="molecule type" value="Genomic_DNA"/>
</dbReference>
<dbReference type="EC" id="2.4.99.24" evidence="4"/>
<dbReference type="Gene3D" id="3.40.50.2000">
    <property type="entry name" value="Glycogen Phosphorylase B"/>
    <property type="match status" value="2"/>
</dbReference>
<dbReference type="AlphaFoldDB" id="A0A212M1K7"/>
<dbReference type="GO" id="GO:0008713">
    <property type="term" value="F:ADP-heptose-lipopolysaccharide heptosyltransferase activity"/>
    <property type="evidence" value="ECO:0007669"/>
    <property type="project" value="UniProtKB-EC"/>
</dbReference>
<comment type="similarity">
    <text evidence="3">Belongs to the glycosyltransferase 9 family.</text>
</comment>
<protein>
    <recommendedName>
        <fullName evidence="4">lipopolysaccharide heptosyltransferase II</fullName>
        <ecNumber evidence="4">2.4.99.24</ecNumber>
    </recommendedName>
</protein>
<dbReference type="CDD" id="cd03789">
    <property type="entry name" value="GT9_LPS_heptosyltransferase"/>
    <property type="match status" value="1"/>
</dbReference>
<proteinExistence type="inferred from homology"/>
<dbReference type="PANTHER" id="PTHR30160:SF1">
    <property type="entry name" value="LIPOPOLYSACCHARIDE 1,2-N-ACETYLGLUCOSAMINETRANSFERASE-RELATED"/>
    <property type="match status" value="1"/>
</dbReference>
<accession>A0A212M1K7</accession>
<dbReference type="GO" id="GO:0005829">
    <property type="term" value="C:cytosol"/>
    <property type="evidence" value="ECO:0007669"/>
    <property type="project" value="TreeGrafter"/>
</dbReference>
<dbReference type="InterPro" id="IPR011910">
    <property type="entry name" value="RfaF"/>
</dbReference>
<keyword evidence="1" id="KW-0328">Glycosyltransferase</keyword>
<evidence type="ECO:0000256" key="1">
    <source>
        <dbReference type="ARBA" id="ARBA00022676"/>
    </source>
</evidence>
<evidence type="ECO:0000256" key="2">
    <source>
        <dbReference type="ARBA" id="ARBA00022679"/>
    </source>
</evidence>